<dbReference type="Proteomes" id="UP001175228">
    <property type="component" value="Unassembled WGS sequence"/>
</dbReference>
<evidence type="ECO:0000256" key="5">
    <source>
        <dbReference type="ARBA" id="ARBA00023136"/>
    </source>
</evidence>
<evidence type="ECO:0000256" key="1">
    <source>
        <dbReference type="ARBA" id="ARBA00004127"/>
    </source>
</evidence>
<evidence type="ECO:0000256" key="2">
    <source>
        <dbReference type="ARBA" id="ARBA00022448"/>
    </source>
</evidence>
<feature type="transmembrane region" description="Helical" evidence="7">
    <location>
        <begin position="192"/>
        <end position="212"/>
    </location>
</feature>
<feature type="transmembrane region" description="Helical" evidence="7">
    <location>
        <begin position="37"/>
        <end position="61"/>
    </location>
</feature>
<comment type="caution">
    <text evidence="9">The sequence shown here is derived from an EMBL/GenBank/DDBJ whole genome shotgun (WGS) entry which is preliminary data.</text>
</comment>
<dbReference type="InterPro" id="IPR011701">
    <property type="entry name" value="MFS"/>
</dbReference>
<keyword evidence="10" id="KW-1185">Reference proteome</keyword>
<dbReference type="EMBL" id="JAUEPU010000025">
    <property type="protein sequence ID" value="KAK0493309.1"/>
    <property type="molecule type" value="Genomic_DNA"/>
</dbReference>
<dbReference type="SUPFAM" id="SSF103473">
    <property type="entry name" value="MFS general substrate transporter"/>
    <property type="match status" value="1"/>
</dbReference>
<reference evidence="9" key="1">
    <citation type="submission" date="2023-06" db="EMBL/GenBank/DDBJ databases">
        <authorList>
            <consortium name="Lawrence Berkeley National Laboratory"/>
            <person name="Ahrendt S."/>
            <person name="Sahu N."/>
            <person name="Indic B."/>
            <person name="Wong-Bajracharya J."/>
            <person name="Merenyi Z."/>
            <person name="Ke H.-M."/>
            <person name="Monk M."/>
            <person name="Kocsube S."/>
            <person name="Drula E."/>
            <person name="Lipzen A."/>
            <person name="Balint B."/>
            <person name="Henrissat B."/>
            <person name="Andreopoulos B."/>
            <person name="Martin F.M."/>
            <person name="Harder C.B."/>
            <person name="Rigling D."/>
            <person name="Ford K.L."/>
            <person name="Foster G.D."/>
            <person name="Pangilinan J."/>
            <person name="Papanicolaou A."/>
            <person name="Barry K."/>
            <person name="LaButti K."/>
            <person name="Viragh M."/>
            <person name="Koriabine M."/>
            <person name="Yan M."/>
            <person name="Riley R."/>
            <person name="Champramary S."/>
            <person name="Plett K.L."/>
            <person name="Tsai I.J."/>
            <person name="Slot J."/>
            <person name="Sipos G."/>
            <person name="Plett J."/>
            <person name="Nagy L.G."/>
            <person name="Grigoriev I.V."/>
        </authorList>
    </citation>
    <scope>NUCLEOTIDE SEQUENCE</scope>
    <source>
        <strain evidence="9">HWK02</strain>
    </source>
</reference>
<dbReference type="GO" id="GO:0005886">
    <property type="term" value="C:plasma membrane"/>
    <property type="evidence" value="ECO:0007669"/>
    <property type="project" value="TreeGrafter"/>
</dbReference>
<evidence type="ECO:0000256" key="7">
    <source>
        <dbReference type="SAM" id="Phobius"/>
    </source>
</evidence>
<evidence type="ECO:0000256" key="4">
    <source>
        <dbReference type="ARBA" id="ARBA00022989"/>
    </source>
</evidence>
<dbReference type="Pfam" id="PF07690">
    <property type="entry name" value="MFS_1"/>
    <property type="match status" value="1"/>
</dbReference>
<sequence>MTTEFTERDPLLPKNVDETSEEKQPQGPLEISPSTRYGILAGIWTATFLSSLNLTLVPTMLPSISSNFHKSHQASWLGTSYLLATCTFTPLYGRLCNVMGRRGANQLAVLFAALGTLACGLSTNMETLILARFISGVGGGGIFTTSTIVISDMYSLRSRGLTQGVASVFNGLGMGLGGPIGGLVTDWLGWRWAFLIQMPFFAVSFVLTSYNLRYVTSGRGKSTKDILKRIDYAGSLSLLISVGSCLFFLSTRYNAILPWSDPTVTVPLILSITFFITFIIVELRVAREPVLAPFLLKQRIPVLVGCSNFLVALCNFSITFFFPMWFQTVLLTSASTAGLHLAPNSLSMSTGSVFAGWMMHRTGKYKMINLICGLFPFIATLLILQMKEDSGPIQSWLSIIPLGFGNAVVLQTMLIALLAHLPESHMAVGTGFGQVFRGIGQTKLDGELRKRIDGPDAERWVKSIRQSARLIHDLPPDLQRKARDSYSASLKAVFMFSACCTLLAYMVRLPTSTADQNRMSPADDPSREETAVEEDSGDEEAPSIKRRVRRLSTFESAEGNPASPRGRPASKQSLHHTNADKNAKTHLRGKQLCPGSRLREDYRIEEKYCSCWRIRKRSAQSAAGIRGPRSGHPSSLDMRSVVLFYDDSVFKRFQVRSLDVVSPNSTAVSRARRYGDEAR</sequence>
<keyword evidence="4 7" id="KW-1133">Transmembrane helix</keyword>
<feature type="domain" description="Major facilitator superfamily (MFS) profile" evidence="8">
    <location>
        <begin position="39"/>
        <end position="516"/>
    </location>
</feature>
<dbReference type="GO" id="GO:0000329">
    <property type="term" value="C:fungal-type vacuole membrane"/>
    <property type="evidence" value="ECO:0007669"/>
    <property type="project" value="TreeGrafter"/>
</dbReference>
<evidence type="ECO:0000256" key="6">
    <source>
        <dbReference type="SAM" id="MobiDB-lite"/>
    </source>
</evidence>
<keyword evidence="3 7" id="KW-0812">Transmembrane</keyword>
<dbReference type="PANTHER" id="PTHR23501">
    <property type="entry name" value="MAJOR FACILITATOR SUPERFAMILY"/>
    <property type="match status" value="1"/>
</dbReference>
<name>A0AA39Q134_9AGAR</name>
<feature type="transmembrane region" description="Helical" evidence="7">
    <location>
        <begin position="129"/>
        <end position="149"/>
    </location>
</feature>
<dbReference type="Gene3D" id="1.20.1720.10">
    <property type="entry name" value="Multidrug resistance protein D"/>
    <property type="match status" value="1"/>
</dbReference>
<dbReference type="GO" id="GO:0015174">
    <property type="term" value="F:basic amino acid transmembrane transporter activity"/>
    <property type="evidence" value="ECO:0007669"/>
    <property type="project" value="TreeGrafter"/>
</dbReference>
<feature type="compositionally biased region" description="Acidic residues" evidence="6">
    <location>
        <begin position="531"/>
        <end position="541"/>
    </location>
</feature>
<dbReference type="AlphaFoldDB" id="A0AA39Q134"/>
<feature type="region of interest" description="Disordered" evidence="6">
    <location>
        <begin position="514"/>
        <end position="591"/>
    </location>
</feature>
<protein>
    <submittedName>
        <fullName evidence="9">Major facilitator superfamily domain-containing protein</fullName>
    </submittedName>
</protein>
<proteinExistence type="predicted"/>
<feature type="transmembrane region" description="Helical" evidence="7">
    <location>
        <begin position="367"/>
        <end position="384"/>
    </location>
</feature>
<feature type="transmembrane region" description="Helical" evidence="7">
    <location>
        <begin position="232"/>
        <end position="251"/>
    </location>
</feature>
<dbReference type="PROSITE" id="PS50850">
    <property type="entry name" value="MFS"/>
    <property type="match status" value="1"/>
</dbReference>
<comment type="subcellular location">
    <subcellularLocation>
        <location evidence="1">Endomembrane system</location>
        <topology evidence="1">Multi-pass membrane protein</topology>
    </subcellularLocation>
</comment>
<dbReference type="InterPro" id="IPR036259">
    <property type="entry name" value="MFS_trans_sf"/>
</dbReference>
<feature type="transmembrane region" description="Helical" evidence="7">
    <location>
        <begin position="488"/>
        <end position="507"/>
    </location>
</feature>
<keyword evidence="2" id="KW-0813">Transport</keyword>
<dbReference type="InterPro" id="IPR020846">
    <property type="entry name" value="MFS_dom"/>
</dbReference>
<evidence type="ECO:0000313" key="9">
    <source>
        <dbReference type="EMBL" id="KAK0493309.1"/>
    </source>
</evidence>
<gene>
    <name evidence="9" type="ORF">EDD18DRAFT_1320978</name>
</gene>
<feature type="transmembrane region" description="Helical" evidence="7">
    <location>
        <begin position="302"/>
        <end position="325"/>
    </location>
</feature>
<feature type="transmembrane region" description="Helical" evidence="7">
    <location>
        <begin position="263"/>
        <end position="281"/>
    </location>
</feature>
<dbReference type="PANTHER" id="PTHR23501:SF191">
    <property type="entry name" value="VACUOLAR BASIC AMINO ACID TRANSPORTER 4"/>
    <property type="match status" value="1"/>
</dbReference>
<accession>A0AA39Q134</accession>
<feature type="compositionally biased region" description="Basic and acidic residues" evidence="6">
    <location>
        <begin position="1"/>
        <end position="24"/>
    </location>
</feature>
<dbReference type="PRINTS" id="PR01036">
    <property type="entry name" value="TCRTETB"/>
</dbReference>
<feature type="transmembrane region" description="Helical" evidence="7">
    <location>
        <begin position="104"/>
        <end position="123"/>
    </location>
</feature>
<feature type="region of interest" description="Disordered" evidence="6">
    <location>
        <begin position="1"/>
        <end position="31"/>
    </location>
</feature>
<feature type="transmembrane region" description="Helical" evidence="7">
    <location>
        <begin position="396"/>
        <end position="419"/>
    </location>
</feature>
<dbReference type="GO" id="GO:0012505">
    <property type="term" value="C:endomembrane system"/>
    <property type="evidence" value="ECO:0007669"/>
    <property type="project" value="UniProtKB-SubCell"/>
</dbReference>
<feature type="transmembrane region" description="Helical" evidence="7">
    <location>
        <begin position="337"/>
        <end position="355"/>
    </location>
</feature>
<organism evidence="9 10">
    <name type="scientific">Armillaria luteobubalina</name>
    <dbReference type="NCBI Taxonomy" id="153913"/>
    <lineage>
        <taxon>Eukaryota</taxon>
        <taxon>Fungi</taxon>
        <taxon>Dikarya</taxon>
        <taxon>Basidiomycota</taxon>
        <taxon>Agaricomycotina</taxon>
        <taxon>Agaricomycetes</taxon>
        <taxon>Agaricomycetidae</taxon>
        <taxon>Agaricales</taxon>
        <taxon>Marasmiineae</taxon>
        <taxon>Physalacriaceae</taxon>
        <taxon>Armillaria</taxon>
    </lineage>
</organism>
<evidence type="ECO:0000256" key="3">
    <source>
        <dbReference type="ARBA" id="ARBA00022692"/>
    </source>
</evidence>
<feature type="transmembrane region" description="Helical" evidence="7">
    <location>
        <begin position="161"/>
        <end position="180"/>
    </location>
</feature>
<keyword evidence="5 7" id="KW-0472">Membrane</keyword>
<evidence type="ECO:0000259" key="8">
    <source>
        <dbReference type="PROSITE" id="PS50850"/>
    </source>
</evidence>
<dbReference type="Gene3D" id="1.20.1250.20">
    <property type="entry name" value="MFS general substrate transporter like domains"/>
    <property type="match status" value="1"/>
</dbReference>
<feature type="transmembrane region" description="Helical" evidence="7">
    <location>
        <begin position="73"/>
        <end position="92"/>
    </location>
</feature>
<evidence type="ECO:0000313" key="10">
    <source>
        <dbReference type="Proteomes" id="UP001175228"/>
    </source>
</evidence>